<dbReference type="PANTHER" id="PTHR40266:SF2">
    <property type="entry name" value="TOXIN HIGB-1"/>
    <property type="match status" value="1"/>
</dbReference>
<evidence type="ECO:0000313" key="1">
    <source>
        <dbReference type="EMBL" id="VFJ91757.1"/>
    </source>
</evidence>
<dbReference type="EMBL" id="CAADFH010000018">
    <property type="protein sequence ID" value="VFJ91757.1"/>
    <property type="molecule type" value="Genomic_DNA"/>
</dbReference>
<dbReference type="InterPro" id="IPR035093">
    <property type="entry name" value="RelE/ParE_toxin_dom_sf"/>
</dbReference>
<name>A0A450UGV3_9GAMM</name>
<reference evidence="1" key="1">
    <citation type="submission" date="2019-02" db="EMBL/GenBank/DDBJ databases">
        <authorList>
            <person name="Gruber-Vodicka R. H."/>
            <person name="Seah K. B. B."/>
        </authorList>
    </citation>
    <scope>NUCLEOTIDE SEQUENCE</scope>
    <source>
        <strain evidence="1">BECK_M6</strain>
    </source>
</reference>
<dbReference type="AlphaFoldDB" id="A0A450UGV3"/>
<gene>
    <name evidence="1" type="ORF">BECKLFY1418A_GA0070994_10188</name>
</gene>
<accession>A0A450UGV3</accession>
<dbReference type="PANTHER" id="PTHR40266">
    <property type="entry name" value="TOXIN HIGB-1"/>
    <property type="match status" value="1"/>
</dbReference>
<protein>
    <submittedName>
        <fullName evidence="1">Proteic killer suppression protein</fullName>
    </submittedName>
</protein>
<dbReference type="InterPro" id="IPR007711">
    <property type="entry name" value="HigB-1"/>
</dbReference>
<dbReference type="Pfam" id="PF05015">
    <property type="entry name" value="HigB-like_toxin"/>
    <property type="match status" value="1"/>
</dbReference>
<dbReference type="Gene3D" id="3.30.2310.20">
    <property type="entry name" value="RelE-like"/>
    <property type="match status" value="1"/>
</dbReference>
<sequence>MIVSFRDSATEDVFHGKSSKAARRTCPRMLWRVVARKLEQLDSVVTLDDLRAPPGNRLELLSGDRKGQHCIRVNEQYRICFQWTEAGPDRVEVTDYHQS</sequence>
<proteinExistence type="predicted"/>
<organism evidence="1">
    <name type="scientific">Candidatus Kentrum sp. LFY</name>
    <dbReference type="NCBI Taxonomy" id="2126342"/>
    <lineage>
        <taxon>Bacteria</taxon>
        <taxon>Pseudomonadati</taxon>
        <taxon>Pseudomonadota</taxon>
        <taxon>Gammaproteobacteria</taxon>
        <taxon>Candidatus Kentrum</taxon>
    </lineage>
</organism>
<dbReference type="SUPFAM" id="SSF143011">
    <property type="entry name" value="RelE-like"/>
    <property type="match status" value="1"/>
</dbReference>